<sequence>MSETGHVILAAWPRKRHFCFLDSTERLAILAKDEIVDFENGLVHIRRQHRFAIRAVAVAFDAFLDRAPPNEA</sequence>
<reference evidence="1 2" key="1">
    <citation type="submission" date="2023-08" db="EMBL/GenBank/DDBJ databases">
        <title>Implementing the SeqCode for naming new Mesorhizobium species isolated from Vachellia karroo root nodules.</title>
        <authorList>
            <person name="Van Lill M."/>
        </authorList>
    </citation>
    <scope>NUCLEOTIDE SEQUENCE [LARGE SCALE GENOMIC DNA]</scope>
    <source>
        <strain evidence="1 2">MSK 1335</strain>
    </source>
</reference>
<name>A0ABU4ZRE7_9HYPH</name>
<dbReference type="Gene3D" id="1.10.10.920">
    <property type="match status" value="1"/>
</dbReference>
<evidence type="ECO:0000313" key="1">
    <source>
        <dbReference type="EMBL" id="MDX8527984.1"/>
    </source>
</evidence>
<gene>
    <name evidence="1" type="ORF">RFM68_26230</name>
</gene>
<dbReference type="RefSeq" id="WP_320235929.1">
    <property type="nucleotide sequence ID" value="NZ_JAVIJF010000022.1"/>
</dbReference>
<keyword evidence="2" id="KW-1185">Reference proteome</keyword>
<dbReference type="Proteomes" id="UP001276840">
    <property type="component" value="Unassembled WGS sequence"/>
</dbReference>
<organism evidence="1 2">
    <name type="scientific">Mesorhizobium montanum</name>
    <dbReference type="NCBI Taxonomy" id="3072323"/>
    <lineage>
        <taxon>Bacteria</taxon>
        <taxon>Pseudomonadati</taxon>
        <taxon>Pseudomonadota</taxon>
        <taxon>Alphaproteobacteria</taxon>
        <taxon>Hyphomicrobiales</taxon>
        <taxon>Phyllobacteriaceae</taxon>
        <taxon>Mesorhizobium</taxon>
    </lineage>
</organism>
<accession>A0ABU4ZRE7</accession>
<proteinExistence type="predicted"/>
<protein>
    <submittedName>
        <fullName evidence="1">Uncharacterized protein</fullName>
    </submittedName>
</protein>
<evidence type="ECO:0000313" key="2">
    <source>
        <dbReference type="Proteomes" id="UP001276840"/>
    </source>
</evidence>
<dbReference type="EMBL" id="JAVIJF010000022">
    <property type="protein sequence ID" value="MDX8527984.1"/>
    <property type="molecule type" value="Genomic_DNA"/>
</dbReference>
<comment type="caution">
    <text evidence="1">The sequence shown here is derived from an EMBL/GenBank/DDBJ whole genome shotgun (WGS) entry which is preliminary data.</text>
</comment>